<keyword evidence="3" id="KW-1185">Reference proteome</keyword>
<proteinExistence type="predicted"/>
<dbReference type="EMBL" id="JBHFQA010000015">
    <property type="protein sequence ID" value="KAL2086280.1"/>
    <property type="molecule type" value="Genomic_DNA"/>
</dbReference>
<comment type="caution">
    <text evidence="2">The sequence shown here is derived from an EMBL/GenBank/DDBJ whole genome shotgun (WGS) entry which is preliminary data.</text>
</comment>
<name>A0ABD1JIT3_9TELE</name>
<organism evidence="2 3">
    <name type="scientific">Coilia grayii</name>
    <name type="common">Gray's grenadier anchovy</name>
    <dbReference type="NCBI Taxonomy" id="363190"/>
    <lineage>
        <taxon>Eukaryota</taxon>
        <taxon>Metazoa</taxon>
        <taxon>Chordata</taxon>
        <taxon>Craniata</taxon>
        <taxon>Vertebrata</taxon>
        <taxon>Euteleostomi</taxon>
        <taxon>Actinopterygii</taxon>
        <taxon>Neopterygii</taxon>
        <taxon>Teleostei</taxon>
        <taxon>Clupei</taxon>
        <taxon>Clupeiformes</taxon>
        <taxon>Clupeoidei</taxon>
        <taxon>Engraulidae</taxon>
        <taxon>Coilinae</taxon>
        <taxon>Coilia</taxon>
    </lineage>
</organism>
<dbReference type="PANTHER" id="PTHR19143:SF225">
    <property type="entry name" value="MICROFIBRIL-ASSOCIATED GLYCOPROTEIN 4"/>
    <property type="match status" value="1"/>
</dbReference>
<feature type="domain" description="Fibrinogen C-terminal" evidence="1">
    <location>
        <begin position="43"/>
        <end position="190"/>
    </location>
</feature>
<dbReference type="Pfam" id="PF00147">
    <property type="entry name" value="Fibrinogen_C"/>
    <property type="match status" value="1"/>
</dbReference>
<reference evidence="2 3" key="1">
    <citation type="submission" date="2024-09" db="EMBL/GenBank/DDBJ databases">
        <title>A chromosome-level genome assembly of Gray's grenadier anchovy, Coilia grayii.</title>
        <authorList>
            <person name="Fu Z."/>
        </authorList>
    </citation>
    <scope>NUCLEOTIDE SEQUENCE [LARGE SCALE GENOMIC DNA]</scope>
    <source>
        <strain evidence="2">G4</strain>
        <tissue evidence="2">Muscle</tissue>
    </source>
</reference>
<protein>
    <recommendedName>
        <fullName evidence="1">Fibrinogen C-terminal domain-containing protein</fullName>
    </recommendedName>
</protein>
<evidence type="ECO:0000313" key="2">
    <source>
        <dbReference type="EMBL" id="KAL2086280.1"/>
    </source>
</evidence>
<dbReference type="InterPro" id="IPR014716">
    <property type="entry name" value="Fibrinogen_a/b/g_C_1"/>
</dbReference>
<evidence type="ECO:0000259" key="1">
    <source>
        <dbReference type="PROSITE" id="PS51406"/>
    </source>
</evidence>
<accession>A0ABD1JIT3</accession>
<dbReference type="SUPFAM" id="SSF56496">
    <property type="entry name" value="Fibrinogen C-terminal domain-like"/>
    <property type="match status" value="1"/>
</dbReference>
<dbReference type="InterPro" id="IPR002181">
    <property type="entry name" value="Fibrinogen_a/b/g_C_dom"/>
</dbReference>
<dbReference type="AlphaFoldDB" id="A0ABD1JIT3"/>
<dbReference type="Gene3D" id="3.90.215.10">
    <property type="entry name" value="Gamma Fibrinogen, chain A, domain 1"/>
    <property type="match status" value="1"/>
</dbReference>
<dbReference type="PROSITE" id="PS51406">
    <property type="entry name" value="FIBRINOGEN_C_2"/>
    <property type="match status" value="1"/>
</dbReference>
<sequence>MDGSCGQDGERLVTVVGGVGEEPKSVYTTLKCVVLLLLPLLVQSGVYYALDCQQLYSHGQKISQVYTIYPQGVGFPVDVYCDMGCVNNKAEEGGWTVFQRRLDGTVNFYRPWQQYKEGFGNPSGEYWLGLETLHLLTSHRKHELRVDMEDFEGNTGFAKYSTFSVGPEDDGYKLTVSGFTDGGAAWRALSRGIVGRGGGGAEHVRAEHPANLHRGPHFLLELDL</sequence>
<dbReference type="Proteomes" id="UP001591681">
    <property type="component" value="Unassembled WGS sequence"/>
</dbReference>
<dbReference type="PANTHER" id="PTHR19143">
    <property type="entry name" value="FIBRINOGEN/TENASCIN/ANGIOPOEITIN"/>
    <property type="match status" value="1"/>
</dbReference>
<dbReference type="SMART" id="SM00186">
    <property type="entry name" value="FBG"/>
    <property type="match status" value="1"/>
</dbReference>
<evidence type="ECO:0000313" key="3">
    <source>
        <dbReference type="Proteomes" id="UP001591681"/>
    </source>
</evidence>
<dbReference type="InterPro" id="IPR050373">
    <property type="entry name" value="Fibrinogen_C-term_domain"/>
</dbReference>
<dbReference type="InterPro" id="IPR036056">
    <property type="entry name" value="Fibrinogen-like_C"/>
</dbReference>
<gene>
    <name evidence="2" type="ORF">ACEWY4_017339</name>
</gene>